<dbReference type="CDD" id="cd02257">
    <property type="entry name" value="Peptidase_C19"/>
    <property type="match status" value="1"/>
</dbReference>
<evidence type="ECO:0000256" key="3">
    <source>
        <dbReference type="ARBA" id="ARBA00009085"/>
    </source>
</evidence>
<dbReference type="InterPro" id="IPR001394">
    <property type="entry name" value="Peptidase_C19_UCH"/>
</dbReference>
<proteinExistence type="inferred from homology"/>
<dbReference type="InterPro" id="IPR038765">
    <property type="entry name" value="Papain-like_cys_pep_sf"/>
</dbReference>
<organism evidence="15 16">
    <name type="scientific">Trachymyrmex cornetzi</name>
    <dbReference type="NCBI Taxonomy" id="471704"/>
    <lineage>
        <taxon>Eukaryota</taxon>
        <taxon>Metazoa</taxon>
        <taxon>Ecdysozoa</taxon>
        <taxon>Arthropoda</taxon>
        <taxon>Hexapoda</taxon>
        <taxon>Insecta</taxon>
        <taxon>Pterygota</taxon>
        <taxon>Neoptera</taxon>
        <taxon>Endopterygota</taxon>
        <taxon>Hymenoptera</taxon>
        <taxon>Apocrita</taxon>
        <taxon>Aculeata</taxon>
        <taxon>Formicoidea</taxon>
        <taxon>Formicidae</taxon>
        <taxon>Myrmicinae</taxon>
        <taxon>Trachymyrmex</taxon>
    </lineage>
</organism>
<dbReference type="GO" id="GO:0006508">
    <property type="term" value="P:proteolysis"/>
    <property type="evidence" value="ECO:0007669"/>
    <property type="project" value="UniProtKB-KW"/>
</dbReference>
<gene>
    <name evidence="15" type="ORF">ALC57_13825</name>
</gene>
<accession>A0A151IZ24</accession>
<reference evidence="15 16" key="1">
    <citation type="submission" date="2015-09" db="EMBL/GenBank/DDBJ databases">
        <title>Trachymyrmex cornetzi WGS genome.</title>
        <authorList>
            <person name="Nygaard S."/>
            <person name="Hu H."/>
            <person name="Boomsma J."/>
            <person name="Zhang G."/>
        </authorList>
    </citation>
    <scope>NUCLEOTIDE SEQUENCE [LARGE SCALE GENOMIC DNA]</scope>
    <source>
        <strain evidence="15">Tcor2-1</strain>
        <tissue evidence="15">Whole body</tissue>
    </source>
</reference>
<dbReference type="PANTHER" id="PTHR24006:SF758">
    <property type="entry name" value="UBIQUITIN CARBOXYL-TERMINAL HYDROLASE 36"/>
    <property type="match status" value="1"/>
</dbReference>
<keyword evidence="16" id="KW-1185">Reference proteome</keyword>
<protein>
    <recommendedName>
        <fullName evidence="9">Ubiquitin carboxyl-terminal hydrolase 36</fullName>
        <ecNumber evidence="4">3.4.19.12</ecNumber>
    </recommendedName>
    <alternativeName>
        <fullName evidence="12">Deubiquitinating enzyme 36</fullName>
    </alternativeName>
    <alternativeName>
        <fullName evidence="11">Protein scrawny</fullName>
    </alternativeName>
    <alternativeName>
        <fullName evidence="10">Ubiquitin thioesterase 36</fullName>
    </alternativeName>
    <alternativeName>
        <fullName evidence="13">Ubiquitin-specific-processing protease 36</fullName>
    </alternativeName>
</protein>
<dbReference type="EMBL" id="KQ980730">
    <property type="protein sequence ID" value="KYN13995.1"/>
    <property type="molecule type" value="Genomic_DNA"/>
</dbReference>
<evidence type="ECO:0000256" key="7">
    <source>
        <dbReference type="ARBA" id="ARBA00022801"/>
    </source>
</evidence>
<evidence type="ECO:0000256" key="12">
    <source>
        <dbReference type="ARBA" id="ARBA00042420"/>
    </source>
</evidence>
<keyword evidence="5" id="KW-0645">Protease</keyword>
<evidence type="ECO:0000256" key="9">
    <source>
        <dbReference type="ARBA" id="ARBA00039432"/>
    </source>
</evidence>
<keyword evidence="8" id="KW-0788">Thiol protease</keyword>
<dbReference type="EC" id="3.4.19.12" evidence="4"/>
<evidence type="ECO:0000313" key="16">
    <source>
        <dbReference type="Proteomes" id="UP000078492"/>
    </source>
</evidence>
<dbReference type="GO" id="GO:0005730">
    <property type="term" value="C:nucleolus"/>
    <property type="evidence" value="ECO:0007669"/>
    <property type="project" value="UniProtKB-SubCell"/>
</dbReference>
<sequence length="258" mass="29856">KDDAEITIPEGSYEVRDINELLKRAILRSHRDALETVDIVLLHGDNSNNSNYNYTLPCESFLYVEGRLTVKKKNDLTPTTLVNNCVAFMFDEIRYVMCNYAGKELFADIIYTVDIKKEKGVTLQILIDFEFLKWETINDNCKEYNGIVLKKKTVFKSTLSVLEIQLNLYTFVNGASKKIINNQINAVPTSTVTIIKKKYKLISSIFHEGEGMNRGHYTCMLRADKKSEWCYCNDLQVIKKKWLKGVQEAYMLFLDQIK</sequence>
<comment type="catalytic activity">
    <reaction evidence="1">
        <text>Thiol-dependent hydrolysis of ester, thioester, amide, peptide and isopeptide bonds formed by the C-terminal Gly of ubiquitin (a 76-residue protein attached to proteins as an intracellular targeting signal).</text>
        <dbReference type="EC" id="3.4.19.12"/>
    </reaction>
</comment>
<evidence type="ECO:0000256" key="5">
    <source>
        <dbReference type="ARBA" id="ARBA00022670"/>
    </source>
</evidence>
<evidence type="ECO:0000256" key="11">
    <source>
        <dbReference type="ARBA" id="ARBA00042154"/>
    </source>
</evidence>
<keyword evidence="6" id="KW-0833">Ubl conjugation pathway</keyword>
<dbReference type="PANTHER" id="PTHR24006">
    <property type="entry name" value="UBIQUITIN CARBOXYL-TERMINAL HYDROLASE"/>
    <property type="match status" value="1"/>
</dbReference>
<dbReference type="Gene3D" id="3.90.70.10">
    <property type="entry name" value="Cysteine proteinases"/>
    <property type="match status" value="1"/>
</dbReference>
<evidence type="ECO:0000259" key="14">
    <source>
        <dbReference type="PROSITE" id="PS50235"/>
    </source>
</evidence>
<evidence type="ECO:0000256" key="2">
    <source>
        <dbReference type="ARBA" id="ARBA00004604"/>
    </source>
</evidence>
<dbReference type="GO" id="GO:0004843">
    <property type="term" value="F:cysteine-type deubiquitinase activity"/>
    <property type="evidence" value="ECO:0007669"/>
    <property type="project" value="UniProtKB-EC"/>
</dbReference>
<dbReference type="Pfam" id="PF00443">
    <property type="entry name" value="UCH"/>
    <property type="match status" value="1"/>
</dbReference>
<name>A0A151IZ24_9HYME</name>
<evidence type="ECO:0000256" key="1">
    <source>
        <dbReference type="ARBA" id="ARBA00000707"/>
    </source>
</evidence>
<dbReference type="STRING" id="471704.A0A151IZ24"/>
<dbReference type="InterPro" id="IPR028889">
    <property type="entry name" value="USP"/>
</dbReference>
<keyword evidence="7" id="KW-0378">Hydrolase</keyword>
<dbReference type="InterPro" id="IPR050164">
    <property type="entry name" value="Peptidase_C19"/>
</dbReference>
<feature type="domain" description="USP" evidence="14">
    <location>
        <begin position="1"/>
        <end position="257"/>
    </location>
</feature>
<comment type="subcellular location">
    <subcellularLocation>
        <location evidence="2">Nucleus</location>
        <location evidence="2">Nucleolus</location>
    </subcellularLocation>
</comment>
<dbReference type="GO" id="GO:0016579">
    <property type="term" value="P:protein deubiquitination"/>
    <property type="evidence" value="ECO:0007669"/>
    <property type="project" value="InterPro"/>
</dbReference>
<evidence type="ECO:0000256" key="4">
    <source>
        <dbReference type="ARBA" id="ARBA00012759"/>
    </source>
</evidence>
<dbReference type="SUPFAM" id="SSF54001">
    <property type="entry name" value="Cysteine proteinases"/>
    <property type="match status" value="1"/>
</dbReference>
<evidence type="ECO:0000256" key="6">
    <source>
        <dbReference type="ARBA" id="ARBA00022786"/>
    </source>
</evidence>
<feature type="non-terminal residue" evidence="15">
    <location>
        <position position="1"/>
    </location>
</feature>
<evidence type="ECO:0000313" key="15">
    <source>
        <dbReference type="EMBL" id="KYN13995.1"/>
    </source>
</evidence>
<dbReference type="AlphaFoldDB" id="A0A151IZ24"/>
<dbReference type="Proteomes" id="UP000078492">
    <property type="component" value="Unassembled WGS sequence"/>
</dbReference>
<dbReference type="GO" id="GO:0005829">
    <property type="term" value="C:cytosol"/>
    <property type="evidence" value="ECO:0007669"/>
    <property type="project" value="TreeGrafter"/>
</dbReference>
<evidence type="ECO:0000256" key="10">
    <source>
        <dbReference type="ARBA" id="ARBA00041300"/>
    </source>
</evidence>
<evidence type="ECO:0000256" key="8">
    <source>
        <dbReference type="ARBA" id="ARBA00022807"/>
    </source>
</evidence>
<dbReference type="PROSITE" id="PS50235">
    <property type="entry name" value="USP_3"/>
    <property type="match status" value="1"/>
</dbReference>
<evidence type="ECO:0000256" key="13">
    <source>
        <dbReference type="ARBA" id="ARBA00043009"/>
    </source>
</evidence>
<comment type="similarity">
    <text evidence="3">Belongs to the peptidase C19 family.</text>
</comment>